<evidence type="ECO:0000313" key="2">
    <source>
        <dbReference type="Proteomes" id="UP001258017"/>
    </source>
</evidence>
<reference evidence="1" key="2">
    <citation type="journal article" date="2023" name="Commun. Biol.">
        <title>Intrasexual cuticular hydrocarbon dimorphism in a wasp sheds light on hydrocarbon biosynthesis genes in Hymenoptera.</title>
        <authorList>
            <person name="Moris V.C."/>
            <person name="Podsiadlowski L."/>
            <person name="Martin S."/>
            <person name="Oeyen J.P."/>
            <person name="Donath A."/>
            <person name="Petersen M."/>
            <person name="Wilbrandt J."/>
            <person name="Misof B."/>
            <person name="Liedtke D."/>
            <person name="Thamm M."/>
            <person name="Scheiner R."/>
            <person name="Schmitt T."/>
            <person name="Niehuis O."/>
        </authorList>
    </citation>
    <scope>NUCLEOTIDE SEQUENCE</scope>
    <source>
        <strain evidence="1">GBR_01_08_01A</strain>
    </source>
</reference>
<protein>
    <submittedName>
        <fullName evidence="1">Uncharacterized protein</fullName>
    </submittedName>
</protein>
<dbReference type="EMBL" id="JAIFRP010000007">
    <property type="protein sequence ID" value="KAK2587312.1"/>
    <property type="molecule type" value="Genomic_DNA"/>
</dbReference>
<dbReference type="Proteomes" id="UP001258017">
    <property type="component" value="Unassembled WGS sequence"/>
</dbReference>
<reference evidence="1" key="1">
    <citation type="submission" date="2021-08" db="EMBL/GenBank/DDBJ databases">
        <authorList>
            <person name="Misof B."/>
            <person name="Oliver O."/>
            <person name="Podsiadlowski L."/>
            <person name="Donath A."/>
            <person name="Peters R."/>
            <person name="Mayer C."/>
            <person name="Rust J."/>
            <person name="Gunkel S."/>
            <person name="Lesny P."/>
            <person name="Martin S."/>
            <person name="Oeyen J.P."/>
            <person name="Petersen M."/>
            <person name="Panagiotis P."/>
            <person name="Wilbrandt J."/>
            <person name="Tanja T."/>
        </authorList>
    </citation>
    <scope>NUCLEOTIDE SEQUENCE</scope>
    <source>
        <strain evidence="1">GBR_01_08_01A</strain>
        <tissue evidence="1">Thorax + abdomen</tissue>
    </source>
</reference>
<sequence length="67" mass="7463">MGKTGIAQPTSVLHNVIGKNSQDYVQLPFDGAAMNRYARVQDNEMSTLGKYLLRVVNYLPGKYCGIR</sequence>
<dbReference type="AlphaFoldDB" id="A0AAD9VV64"/>
<name>A0AAD9VV64_9HYME</name>
<accession>A0AAD9VV64</accession>
<gene>
    <name evidence="1" type="ORF">KPH14_003031</name>
</gene>
<evidence type="ECO:0000313" key="1">
    <source>
        <dbReference type="EMBL" id="KAK2587312.1"/>
    </source>
</evidence>
<keyword evidence="2" id="KW-1185">Reference proteome</keyword>
<organism evidence="1 2">
    <name type="scientific">Odynerus spinipes</name>
    <dbReference type="NCBI Taxonomy" id="1348599"/>
    <lineage>
        <taxon>Eukaryota</taxon>
        <taxon>Metazoa</taxon>
        <taxon>Ecdysozoa</taxon>
        <taxon>Arthropoda</taxon>
        <taxon>Hexapoda</taxon>
        <taxon>Insecta</taxon>
        <taxon>Pterygota</taxon>
        <taxon>Neoptera</taxon>
        <taxon>Endopterygota</taxon>
        <taxon>Hymenoptera</taxon>
        <taxon>Apocrita</taxon>
        <taxon>Aculeata</taxon>
        <taxon>Vespoidea</taxon>
        <taxon>Vespidae</taxon>
        <taxon>Eumeninae</taxon>
        <taxon>Odynerus</taxon>
    </lineage>
</organism>
<comment type="caution">
    <text evidence="1">The sequence shown here is derived from an EMBL/GenBank/DDBJ whole genome shotgun (WGS) entry which is preliminary data.</text>
</comment>
<proteinExistence type="predicted"/>